<dbReference type="eggNOG" id="COG3345">
    <property type="taxonomic scope" value="Bacteria"/>
</dbReference>
<dbReference type="GO" id="GO:0004553">
    <property type="term" value="F:hydrolase activity, hydrolyzing O-glycosyl compounds"/>
    <property type="evidence" value="ECO:0007669"/>
    <property type="project" value="InterPro"/>
</dbReference>
<dbReference type="OrthoDB" id="9779211at2"/>
<dbReference type="InterPro" id="IPR017853">
    <property type="entry name" value="GH"/>
</dbReference>
<sequence length="367" mass="42184">MSVHKDSRMTAAFIMKEIDKAADLGLSHVQLDDGWQQGLSRNSAHKSGVKWEEWSREDWNPHDERFPNGFKALVDYAKSENIRLGLWFNPSQNNSYAHWERDADILIDYFRRFGISVFKIDGLSFYDKRSETNIRKLLDKVFNATSGQVTFNMDVTANKRAGYHYLQEYGNLFLENRYTDWGNYYPYRTLRNVWLLSGYVPAERLQVEILNINRNRDKYHADDPLSPENTGWQQAFAVGSVGQPLFWMELSGLGTDDLNILQSGLEEYHRILPELQGAIVLPIGEEPTGFTWSGFVWIKNNQPTHALIFKGLTTEDTHTFNLPGHIENVSYLSGAVPLALDVMPGKDRITVKLQGRQASVFLKLEQE</sequence>
<keyword evidence="2" id="KW-0326">Glycosidase</keyword>
<keyword evidence="4" id="KW-1185">Reference proteome</keyword>
<dbReference type="STRING" id="1048983.EL17_00490"/>
<gene>
    <name evidence="3" type="ORF">EL17_00490</name>
</gene>
<dbReference type="SUPFAM" id="SSF51445">
    <property type="entry name" value="(Trans)glycosidases"/>
    <property type="match status" value="1"/>
</dbReference>
<dbReference type="GO" id="GO:0005975">
    <property type="term" value="P:carbohydrate metabolic process"/>
    <property type="evidence" value="ECO:0007669"/>
    <property type="project" value="InterPro"/>
</dbReference>
<dbReference type="AlphaFoldDB" id="A0A074L586"/>
<dbReference type="Gene3D" id="3.20.20.70">
    <property type="entry name" value="Aldolase class I"/>
    <property type="match status" value="1"/>
</dbReference>
<proteinExistence type="predicted"/>
<dbReference type="Pfam" id="PF02065">
    <property type="entry name" value="Melibiase"/>
    <property type="match status" value="1"/>
</dbReference>
<evidence type="ECO:0000256" key="2">
    <source>
        <dbReference type="ARBA" id="ARBA00023295"/>
    </source>
</evidence>
<protein>
    <recommendedName>
        <fullName evidence="5">Alpha-galactosidase</fullName>
    </recommendedName>
</protein>
<evidence type="ECO:0000313" key="4">
    <source>
        <dbReference type="Proteomes" id="UP000027821"/>
    </source>
</evidence>
<evidence type="ECO:0008006" key="5">
    <source>
        <dbReference type="Google" id="ProtNLM"/>
    </source>
</evidence>
<dbReference type="PROSITE" id="PS00512">
    <property type="entry name" value="ALPHA_GALACTOSIDASE"/>
    <property type="match status" value="1"/>
</dbReference>
<dbReference type="InterPro" id="IPR000111">
    <property type="entry name" value="Glyco_hydro_27/36_CS"/>
</dbReference>
<dbReference type="EMBL" id="JMIH01000010">
    <property type="protein sequence ID" value="KEO75605.1"/>
    <property type="molecule type" value="Genomic_DNA"/>
</dbReference>
<comment type="caution">
    <text evidence="3">The sequence shown here is derived from an EMBL/GenBank/DDBJ whole genome shotgun (WGS) entry which is preliminary data.</text>
</comment>
<evidence type="ECO:0000313" key="3">
    <source>
        <dbReference type="EMBL" id="KEO75605.1"/>
    </source>
</evidence>
<dbReference type="RefSeq" id="WP_051719736.1">
    <property type="nucleotide sequence ID" value="NZ_JMIH01000010.1"/>
</dbReference>
<dbReference type="Proteomes" id="UP000027821">
    <property type="component" value="Unassembled WGS sequence"/>
</dbReference>
<keyword evidence="1" id="KW-0378">Hydrolase</keyword>
<evidence type="ECO:0000256" key="1">
    <source>
        <dbReference type="ARBA" id="ARBA00022801"/>
    </source>
</evidence>
<reference evidence="3 4" key="1">
    <citation type="submission" date="2014-04" db="EMBL/GenBank/DDBJ databases">
        <title>Characterization and application of a salt tolerant electro-active bacterium.</title>
        <authorList>
            <person name="Yang L."/>
            <person name="Wei S."/>
            <person name="Tay Q.X.M."/>
        </authorList>
    </citation>
    <scope>NUCLEOTIDE SEQUENCE [LARGE SCALE GENOMIC DNA]</scope>
    <source>
        <strain evidence="3 4">LY1</strain>
    </source>
</reference>
<organism evidence="3 4">
    <name type="scientific">Anditalea andensis</name>
    <dbReference type="NCBI Taxonomy" id="1048983"/>
    <lineage>
        <taxon>Bacteria</taxon>
        <taxon>Pseudomonadati</taxon>
        <taxon>Bacteroidota</taxon>
        <taxon>Cytophagia</taxon>
        <taxon>Cytophagales</taxon>
        <taxon>Cytophagaceae</taxon>
        <taxon>Anditalea</taxon>
    </lineage>
</organism>
<name>A0A074L586_9BACT</name>
<accession>A0A074L586</accession>
<dbReference type="InterPro" id="IPR013785">
    <property type="entry name" value="Aldolase_TIM"/>
</dbReference>